<evidence type="ECO:0000256" key="1">
    <source>
        <dbReference type="SAM" id="MobiDB-lite"/>
    </source>
</evidence>
<evidence type="ECO:0000313" key="4">
    <source>
        <dbReference type="WBParaSite" id="SBAD_0000438101-mRNA-1"/>
    </source>
</evidence>
<reference evidence="2 3" key="2">
    <citation type="submission" date="2018-11" db="EMBL/GenBank/DDBJ databases">
        <authorList>
            <consortium name="Pathogen Informatics"/>
        </authorList>
    </citation>
    <scope>NUCLEOTIDE SEQUENCE [LARGE SCALE GENOMIC DNA]</scope>
</reference>
<dbReference type="Proteomes" id="UP000270296">
    <property type="component" value="Unassembled WGS sequence"/>
</dbReference>
<feature type="region of interest" description="Disordered" evidence="1">
    <location>
        <begin position="123"/>
        <end position="142"/>
    </location>
</feature>
<gene>
    <name evidence="2" type="ORF">SBAD_LOCUS4199</name>
</gene>
<evidence type="ECO:0000313" key="3">
    <source>
        <dbReference type="Proteomes" id="UP000270296"/>
    </source>
</evidence>
<dbReference type="WBParaSite" id="SBAD_0000438101-mRNA-1">
    <property type="protein sequence ID" value="SBAD_0000438101-mRNA-1"/>
    <property type="gene ID" value="SBAD_0000438101"/>
</dbReference>
<name>A0A183IKQ3_9BILA</name>
<evidence type="ECO:0000313" key="2">
    <source>
        <dbReference type="EMBL" id="VDP03662.1"/>
    </source>
</evidence>
<dbReference type="AlphaFoldDB" id="A0A183IKQ3"/>
<protein>
    <submittedName>
        <fullName evidence="4">Secreted protein</fullName>
    </submittedName>
</protein>
<proteinExistence type="predicted"/>
<keyword evidence="3" id="KW-1185">Reference proteome</keyword>
<sequence length="142" mass="15248">MCCAVCFPTGPLAFAMIVLPIPYGRKHVGRKALLSSDLCGMTTDPFWRDIQPTSKDIESSLTLTRWAAAAAAEAAAAQGLARRRNAEEEAVHRLGPRPSSCLLCHLGQRQWATIIATMTTTTITTTDHPSPSGAEPTLTRVS</sequence>
<organism evidence="4">
    <name type="scientific">Soboliphyme baturini</name>
    <dbReference type="NCBI Taxonomy" id="241478"/>
    <lineage>
        <taxon>Eukaryota</taxon>
        <taxon>Metazoa</taxon>
        <taxon>Ecdysozoa</taxon>
        <taxon>Nematoda</taxon>
        <taxon>Enoplea</taxon>
        <taxon>Dorylaimia</taxon>
        <taxon>Dioctophymatida</taxon>
        <taxon>Dioctophymatoidea</taxon>
        <taxon>Soboliphymatidae</taxon>
        <taxon>Soboliphyme</taxon>
    </lineage>
</organism>
<dbReference type="EMBL" id="UZAM01008182">
    <property type="protein sequence ID" value="VDP03662.1"/>
    <property type="molecule type" value="Genomic_DNA"/>
</dbReference>
<reference evidence="4" key="1">
    <citation type="submission" date="2016-06" db="UniProtKB">
        <authorList>
            <consortium name="WormBaseParasite"/>
        </authorList>
    </citation>
    <scope>IDENTIFICATION</scope>
</reference>
<accession>A0A183IKQ3</accession>